<keyword evidence="4 12" id="KW-0808">Transferase</keyword>
<comment type="similarity">
    <text evidence="12">Belongs to the carbohydrate kinase PfkB family. Ribokinase subfamily.</text>
</comment>
<evidence type="ECO:0000256" key="11">
    <source>
        <dbReference type="ARBA" id="ARBA00023277"/>
    </source>
</evidence>
<keyword evidence="8 12" id="KW-0067">ATP-binding</keyword>
<feature type="binding site" evidence="12">
    <location>
        <position position="201"/>
    </location>
    <ligand>
        <name>ATP</name>
        <dbReference type="ChEBI" id="CHEBI:30616"/>
    </ligand>
</feature>
<dbReference type="SUPFAM" id="SSF53613">
    <property type="entry name" value="Ribokinase-like"/>
    <property type="match status" value="1"/>
</dbReference>
<keyword evidence="6 12" id="KW-0547">Nucleotide-binding</keyword>
<evidence type="ECO:0000313" key="14">
    <source>
        <dbReference type="EMBL" id="GEL59869.1"/>
    </source>
</evidence>
<feature type="binding site" evidence="12">
    <location>
        <position position="304"/>
    </location>
    <ligand>
        <name>K(+)</name>
        <dbReference type="ChEBI" id="CHEBI:29103"/>
    </ligand>
</feature>
<feature type="binding site" evidence="12">
    <location>
        <position position="263"/>
    </location>
    <ligand>
        <name>K(+)</name>
        <dbReference type="ChEBI" id="CHEBI:29103"/>
    </ligand>
</feature>
<evidence type="ECO:0000256" key="9">
    <source>
        <dbReference type="ARBA" id="ARBA00022842"/>
    </source>
</evidence>
<dbReference type="HAMAP" id="MF_01987">
    <property type="entry name" value="Ribokinase"/>
    <property type="match status" value="1"/>
</dbReference>
<keyword evidence="7 12" id="KW-0418">Kinase</keyword>
<dbReference type="PANTHER" id="PTHR10584">
    <property type="entry name" value="SUGAR KINASE"/>
    <property type="match status" value="1"/>
</dbReference>
<sequence>MSLDGVLMADNSPLILSFGSVNIDLTVGVETLPKAGETQHAGSYTVGLGGKGANQAAAAARLCRNHPIRVALAGRTGTDSFATLARDTLTTFGVECSPLLEDREHATGIALIHVDKRGENCITVVGGANQAVSETDIRVASPLLKTTHVLLLQLECPLPAVLAAAQVAHAHGGLVILDPAPAPEGDLPEELWQNTDIVTPNETETERLTGIRPETPEAAARAAHSLRNKGAKAALIKMGGRGTYWQDAKGEGFIPPFPVNPIDTVAAGDCFNAGLAVALTLNYSLAQAVRFASACGALATTRKGAADAAPTWEEVQNILA</sequence>
<feature type="binding site" evidence="12">
    <location>
        <position position="302"/>
    </location>
    <ligand>
        <name>K(+)</name>
        <dbReference type="ChEBI" id="CHEBI:29103"/>
    </ligand>
</feature>
<keyword evidence="9 12" id="KW-0460">Magnesium</keyword>
<name>A0ABQ0V7L7_9PROT</name>
<feature type="active site" description="Proton acceptor" evidence="12">
    <location>
        <position position="269"/>
    </location>
</feature>
<comment type="caution">
    <text evidence="14">The sequence shown here is derived from an EMBL/GenBank/DDBJ whole genome shotgun (WGS) entry which is preliminary data.</text>
</comment>
<evidence type="ECO:0000256" key="10">
    <source>
        <dbReference type="ARBA" id="ARBA00022958"/>
    </source>
</evidence>
<proteinExistence type="inferred from homology"/>
<dbReference type="Proteomes" id="UP000321891">
    <property type="component" value="Unassembled WGS sequence"/>
</dbReference>
<evidence type="ECO:0000256" key="4">
    <source>
        <dbReference type="ARBA" id="ARBA00022679"/>
    </source>
</evidence>
<keyword evidence="10 12" id="KW-0630">Potassium</keyword>
<evidence type="ECO:0000313" key="15">
    <source>
        <dbReference type="Proteomes" id="UP000321891"/>
    </source>
</evidence>
<dbReference type="CDD" id="cd01174">
    <property type="entry name" value="ribokinase"/>
    <property type="match status" value="1"/>
</dbReference>
<comment type="catalytic activity">
    <reaction evidence="12">
        <text>D-ribose + ATP = D-ribose 5-phosphate + ADP + H(+)</text>
        <dbReference type="Rhea" id="RHEA:13697"/>
        <dbReference type="ChEBI" id="CHEBI:15378"/>
        <dbReference type="ChEBI" id="CHEBI:30616"/>
        <dbReference type="ChEBI" id="CHEBI:47013"/>
        <dbReference type="ChEBI" id="CHEBI:78346"/>
        <dbReference type="ChEBI" id="CHEBI:456216"/>
        <dbReference type="EC" id="2.7.1.15"/>
    </reaction>
</comment>
<protein>
    <recommendedName>
        <fullName evidence="3 12">Ribokinase</fullName>
        <shortName evidence="12">RK</shortName>
        <ecNumber evidence="2 12">2.7.1.15</ecNumber>
    </recommendedName>
</protein>
<feature type="binding site" evidence="12">
    <location>
        <begin position="268"/>
        <end position="269"/>
    </location>
    <ligand>
        <name>ATP</name>
        <dbReference type="ChEBI" id="CHEBI:30616"/>
    </ligand>
</feature>
<comment type="similarity">
    <text evidence="1">Belongs to the carbohydrate kinase pfkB family.</text>
</comment>
<dbReference type="PROSITE" id="PS00584">
    <property type="entry name" value="PFKB_KINASES_2"/>
    <property type="match status" value="1"/>
</dbReference>
<dbReference type="InterPro" id="IPR002139">
    <property type="entry name" value="Ribo/fructo_kinase"/>
</dbReference>
<dbReference type="InterPro" id="IPR002173">
    <property type="entry name" value="Carboh/pur_kinase_PfkB_CS"/>
</dbReference>
<dbReference type="PANTHER" id="PTHR10584:SF166">
    <property type="entry name" value="RIBOKINASE"/>
    <property type="match status" value="1"/>
</dbReference>
<dbReference type="InterPro" id="IPR029056">
    <property type="entry name" value="Ribokinase-like"/>
</dbReference>
<dbReference type="EC" id="2.7.1.15" evidence="2 12"/>
<dbReference type="Gene3D" id="3.40.1190.20">
    <property type="match status" value="1"/>
</dbReference>
<evidence type="ECO:0000256" key="6">
    <source>
        <dbReference type="ARBA" id="ARBA00022741"/>
    </source>
</evidence>
<evidence type="ECO:0000256" key="7">
    <source>
        <dbReference type="ARBA" id="ARBA00022777"/>
    </source>
</evidence>
<feature type="binding site" evidence="12">
    <location>
        <begin position="237"/>
        <end position="242"/>
    </location>
    <ligand>
        <name>ATP</name>
        <dbReference type="ChEBI" id="CHEBI:30616"/>
    </ligand>
</feature>
<dbReference type="EMBL" id="BJVU01000015">
    <property type="protein sequence ID" value="GEL59869.1"/>
    <property type="molecule type" value="Genomic_DNA"/>
</dbReference>
<reference evidence="14 15" key="1">
    <citation type="submission" date="2019-07" db="EMBL/GenBank/DDBJ databases">
        <title>Whole genome shotgun sequence of Acetobacter cibinongensis NBRC 16605.</title>
        <authorList>
            <person name="Hosoyama A."/>
            <person name="Uohara A."/>
            <person name="Ohji S."/>
            <person name="Ichikawa N."/>
        </authorList>
    </citation>
    <scope>NUCLEOTIDE SEQUENCE [LARGE SCALE GENOMIC DNA]</scope>
    <source>
        <strain evidence="14 15">NBRC 16605</strain>
    </source>
</reference>
<evidence type="ECO:0000259" key="13">
    <source>
        <dbReference type="Pfam" id="PF00294"/>
    </source>
</evidence>
<feature type="binding site" evidence="12">
    <location>
        <position position="269"/>
    </location>
    <ligand>
        <name>substrate</name>
    </ligand>
</feature>
<evidence type="ECO:0000256" key="5">
    <source>
        <dbReference type="ARBA" id="ARBA00022723"/>
    </source>
</evidence>
<accession>A0ABQ0V7L7</accession>
<comment type="activity regulation">
    <text evidence="12">Activated by a monovalent cation that binds near, but not in, the active site. The most likely occupant of the site in vivo is potassium. Ion binding induces a conformational change that may alter substrate affinity.</text>
</comment>
<feature type="binding site" evidence="12">
    <location>
        <position position="265"/>
    </location>
    <ligand>
        <name>K(+)</name>
        <dbReference type="ChEBI" id="CHEBI:29103"/>
    </ligand>
</feature>
<dbReference type="PRINTS" id="PR00990">
    <property type="entry name" value="RIBOKINASE"/>
</dbReference>
<feature type="binding site" evidence="12">
    <location>
        <begin position="22"/>
        <end position="24"/>
    </location>
    <ligand>
        <name>substrate</name>
    </ligand>
</feature>
<comment type="function">
    <text evidence="12">Catalyzes the phosphorylation of ribose at O-5 in a reaction requiring ATP and magnesium. The resulting D-ribose-5-phosphate can then be used either for sythesis of nucleotides, histidine, and tryptophan, or as a component of the pentose phosphate pathway.</text>
</comment>
<organism evidence="14 15">
    <name type="scientific">Acetobacter cibinongensis</name>
    <dbReference type="NCBI Taxonomy" id="146475"/>
    <lineage>
        <taxon>Bacteria</taxon>
        <taxon>Pseudomonadati</taxon>
        <taxon>Pseudomonadota</taxon>
        <taxon>Alphaproteobacteria</taxon>
        <taxon>Acetobacterales</taxon>
        <taxon>Acetobacteraceae</taxon>
        <taxon>Acetobacter</taxon>
    </lineage>
</organism>
<comment type="subunit">
    <text evidence="12">Homodimer.</text>
</comment>
<dbReference type="Pfam" id="PF00294">
    <property type="entry name" value="PfkB"/>
    <property type="match status" value="1"/>
</dbReference>
<keyword evidence="11 12" id="KW-0119">Carbohydrate metabolism</keyword>
<feature type="binding site" evidence="12">
    <location>
        <begin position="50"/>
        <end position="54"/>
    </location>
    <ligand>
        <name>substrate</name>
    </ligand>
</feature>
<evidence type="ECO:0000256" key="3">
    <source>
        <dbReference type="ARBA" id="ARBA00016943"/>
    </source>
</evidence>
<comment type="caution">
    <text evidence="12">Lacks conserved residue(s) required for the propagation of feature annotation.</text>
</comment>
<gene>
    <name evidence="12 14" type="primary">rbsK</name>
    <name evidence="14" type="ORF">ACI01nite_24710</name>
</gene>
<comment type="pathway">
    <text evidence="12">Carbohydrate metabolism; D-ribose degradation; D-ribose 5-phosphate from beta-D-ribopyranose: step 2/2.</text>
</comment>
<evidence type="ECO:0000256" key="8">
    <source>
        <dbReference type="ARBA" id="ARBA00022840"/>
    </source>
</evidence>
<evidence type="ECO:0000256" key="1">
    <source>
        <dbReference type="ARBA" id="ARBA00005380"/>
    </source>
</evidence>
<keyword evidence="12" id="KW-0963">Cytoplasm</keyword>
<keyword evidence="5 12" id="KW-0479">Metal-binding</keyword>
<evidence type="ECO:0000256" key="2">
    <source>
        <dbReference type="ARBA" id="ARBA00012035"/>
    </source>
</evidence>
<evidence type="ECO:0000256" key="12">
    <source>
        <dbReference type="HAMAP-Rule" id="MF_01987"/>
    </source>
</evidence>
<keyword evidence="15" id="KW-1185">Reference proteome</keyword>
<comment type="subcellular location">
    <subcellularLocation>
        <location evidence="12">Cytoplasm</location>
    </subcellularLocation>
</comment>
<feature type="domain" description="Carbohydrate kinase PfkB" evidence="13">
    <location>
        <begin position="14"/>
        <end position="311"/>
    </location>
</feature>
<feature type="binding site" evidence="12">
    <location>
        <position position="299"/>
    </location>
    <ligand>
        <name>K(+)</name>
        <dbReference type="ChEBI" id="CHEBI:29103"/>
    </ligand>
</feature>
<dbReference type="InterPro" id="IPR011611">
    <property type="entry name" value="PfkB_dom"/>
</dbReference>
<feature type="binding site" evidence="12">
    <location>
        <position position="155"/>
    </location>
    <ligand>
        <name>substrate</name>
    </ligand>
</feature>
<dbReference type="NCBIfam" id="TIGR02152">
    <property type="entry name" value="D_ribokin_bact"/>
    <property type="match status" value="1"/>
</dbReference>
<comment type="cofactor">
    <cofactor evidence="12">
        <name>Mg(2+)</name>
        <dbReference type="ChEBI" id="CHEBI:18420"/>
    </cofactor>
    <text evidence="12">Requires a divalent cation, most likely magnesium in vivo, as an electrophilic catalyst to aid phosphoryl group transfer. It is the chelate of the metal and the nucleotide that is the actual substrate.</text>
</comment>
<dbReference type="InterPro" id="IPR011877">
    <property type="entry name" value="Ribokinase"/>
</dbReference>